<protein>
    <submittedName>
        <fullName evidence="4">Arylsulfatase</fullName>
        <ecNumber evidence="4">3.1.6.1</ecNumber>
    </submittedName>
</protein>
<dbReference type="RefSeq" id="WP_185693621.1">
    <property type="nucleotide sequence ID" value="NZ_JACHVA010000111.1"/>
</dbReference>
<dbReference type="Proteomes" id="UP000525652">
    <property type="component" value="Unassembled WGS sequence"/>
</dbReference>
<dbReference type="AlphaFoldDB" id="A0A7X1AZR7"/>
<dbReference type="EMBL" id="JACHVA010000111">
    <property type="protein sequence ID" value="MBC2602971.1"/>
    <property type="molecule type" value="Genomic_DNA"/>
</dbReference>
<dbReference type="PANTHER" id="PTHR45953:SF1">
    <property type="entry name" value="IDURONATE 2-SULFATASE"/>
    <property type="match status" value="1"/>
</dbReference>
<organism evidence="4 5">
    <name type="scientific">Puniceicoccus vermicola</name>
    <dbReference type="NCBI Taxonomy" id="388746"/>
    <lineage>
        <taxon>Bacteria</taxon>
        <taxon>Pseudomonadati</taxon>
        <taxon>Verrucomicrobiota</taxon>
        <taxon>Opitutia</taxon>
        <taxon>Puniceicoccales</taxon>
        <taxon>Puniceicoccaceae</taxon>
        <taxon>Puniceicoccus</taxon>
    </lineage>
</organism>
<dbReference type="NCBIfam" id="NF010322">
    <property type="entry name" value="PRK13759.1"/>
    <property type="match status" value="1"/>
</dbReference>
<evidence type="ECO:0000256" key="2">
    <source>
        <dbReference type="ARBA" id="ARBA00022801"/>
    </source>
</evidence>
<evidence type="ECO:0000256" key="1">
    <source>
        <dbReference type="ARBA" id="ARBA00022723"/>
    </source>
</evidence>
<sequence length="488" mass="55804">MTKPSSPNIVFIHVDQWRADCLSIEGHPVVHTPTLDLLALQGVLFSHAYASCPTCVPSRASLMTGLTPEHHGRVSYQDGVPWNYPITLPGEFTKCGYQTKAIGKLHTFPERNQLGFESVELHDGYLHFARKRHGQPIENDDYLAWLREETGRANADYFEHGVNCNSIVARPWPMEEYLHPTNWVTSRSLDFLDTRDTSRPFFLYMSYHRPHPPYDPPGWALDQYLQAPMPDPVVGDWVDLYEPYDQSHSPEAFRAKYRPDILQRARAGYYGHLTHIDHQINRFLEILQEYDLAENTWIVFTSDHGEMLGDHHLYRKGYPYEASARVPLIVKPPQSVEYPKGSVCETVVEMMDFLPTLLDCAGLPAPDQIDGRSFLNHVVGKSQASLRPYLHGEHTLFGYSLQWLTDGREKYVWHSGTGREQLFDLSDDPNEVKDLSLNASPLAVERLAVWRQRMVDTLRHREEGFVSADGALLPGRPVSPILQHLRNA</sequence>
<gene>
    <name evidence="4" type="ORF">H5P30_14400</name>
</gene>
<dbReference type="InterPro" id="IPR017850">
    <property type="entry name" value="Alkaline_phosphatase_core_sf"/>
</dbReference>
<dbReference type="EC" id="3.1.6.1" evidence="4"/>
<comment type="caution">
    <text evidence="4">The sequence shown here is derived from an EMBL/GenBank/DDBJ whole genome shotgun (WGS) entry which is preliminary data.</text>
</comment>
<feature type="domain" description="Sulfatase N-terminal" evidence="3">
    <location>
        <begin position="7"/>
        <end position="362"/>
    </location>
</feature>
<keyword evidence="1" id="KW-0479">Metal-binding</keyword>
<dbReference type="GO" id="GO:0046872">
    <property type="term" value="F:metal ion binding"/>
    <property type="evidence" value="ECO:0007669"/>
    <property type="project" value="UniProtKB-KW"/>
</dbReference>
<dbReference type="PANTHER" id="PTHR45953">
    <property type="entry name" value="IDURONATE 2-SULFATASE"/>
    <property type="match status" value="1"/>
</dbReference>
<dbReference type="GO" id="GO:0004065">
    <property type="term" value="F:arylsulfatase activity"/>
    <property type="evidence" value="ECO:0007669"/>
    <property type="project" value="UniProtKB-EC"/>
</dbReference>
<evidence type="ECO:0000313" key="4">
    <source>
        <dbReference type="EMBL" id="MBC2602971.1"/>
    </source>
</evidence>
<reference evidence="4 5" key="1">
    <citation type="submission" date="2020-07" db="EMBL/GenBank/DDBJ databases">
        <authorList>
            <person name="Feng X."/>
        </authorList>
    </citation>
    <scope>NUCLEOTIDE SEQUENCE [LARGE SCALE GENOMIC DNA]</scope>
    <source>
        <strain evidence="4 5">JCM14086</strain>
    </source>
</reference>
<dbReference type="Pfam" id="PF00884">
    <property type="entry name" value="Sulfatase"/>
    <property type="match status" value="1"/>
</dbReference>
<proteinExistence type="predicted"/>
<evidence type="ECO:0000313" key="5">
    <source>
        <dbReference type="Proteomes" id="UP000525652"/>
    </source>
</evidence>
<dbReference type="SUPFAM" id="SSF53649">
    <property type="entry name" value="Alkaline phosphatase-like"/>
    <property type="match status" value="1"/>
</dbReference>
<dbReference type="CDD" id="cd16022">
    <property type="entry name" value="sulfatase_like"/>
    <property type="match status" value="1"/>
</dbReference>
<accession>A0A7X1AZR7</accession>
<name>A0A7X1AZR7_9BACT</name>
<dbReference type="InterPro" id="IPR000917">
    <property type="entry name" value="Sulfatase_N"/>
</dbReference>
<keyword evidence="2 4" id="KW-0378">Hydrolase</keyword>
<dbReference type="GO" id="GO:0005737">
    <property type="term" value="C:cytoplasm"/>
    <property type="evidence" value="ECO:0007669"/>
    <property type="project" value="TreeGrafter"/>
</dbReference>
<dbReference type="Gene3D" id="3.40.720.10">
    <property type="entry name" value="Alkaline Phosphatase, subunit A"/>
    <property type="match status" value="1"/>
</dbReference>
<keyword evidence="5" id="KW-1185">Reference proteome</keyword>
<evidence type="ECO:0000259" key="3">
    <source>
        <dbReference type="Pfam" id="PF00884"/>
    </source>
</evidence>